<dbReference type="InterPro" id="IPR044862">
    <property type="entry name" value="Pro_4_hyd_alph_FE2OG_OXY"/>
</dbReference>
<feature type="compositionally biased region" description="Acidic residues" evidence="1">
    <location>
        <begin position="14"/>
        <end position="25"/>
    </location>
</feature>
<evidence type="ECO:0000313" key="4">
    <source>
        <dbReference type="Proteomes" id="UP000800094"/>
    </source>
</evidence>
<protein>
    <recommendedName>
        <fullName evidence="2">Prolyl 4-hydroxylase alpha subunit Fe(2+) 2OG dioxygenase domain-containing protein</fullName>
    </recommendedName>
</protein>
<feature type="region of interest" description="Disordered" evidence="1">
    <location>
        <begin position="1"/>
        <end position="25"/>
    </location>
</feature>
<feature type="compositionally biased region" description="Polar residues" evidence="1">
    <location>
        <begin position="940"/>
        <end position="949"/>
    </location>
</feature>
<dbReference type="RefSeq" id="XP_033685814.1">
    <property type="nucleotide sequence ID" value="XM_033833068.1"/>
</dbReference>
<evidence type="ECO:0000259" key="2">
    <source>
        <dbReference type="Pfam" id="PF13640"/>
    </source>
</evidence>
<name>A0A6A6IMM1_9PLEO</name>
<dbReference type="AlphaFoldDB" id="A0A6A6IMM1"/>
<proteinExistence type="predicted"/>
<dbReference type="OrthoDB" id="27483at2759"/>
<organism evidence="3 4">
    <name type="scientific">Trematosphaeria pertusa</name>
    <dbReference type="NCBI Taxonomy" id="390896"/>
    <lineage>
        <taxon>Eukaryota</taxon>
        <taxon>Fungi</taxon>
        <taxon>Dikarya</taxon>
        <taxon>Ascomycota</taxon>
        <taxon>Pezizomycotina</taxon>
        <taxon>Dothideomycetes</taxon>
        <taxon>Pleosporomycetidae</taxon>
        <taxon>Pleosporales</taxon>
        <taxon>Massarineae</taxon>
        <taxon>Trematosphaeriaceae</taxon>
        <taxon>Trematosphaeria</taxon>
    </lineage>
</organism>
<evidence type="ECO:0000256" key="1">
    <source>
        <dbReference type="SAM" id="MobiDB-lite"/>
    </source>
</evidence>
<feature type="domain" description="Prolyl 4-hydroxylase alpha subunit Fe(2+) 2OG dioxygenase" evidence="2">
    <location>
        <begin position="150"/>
        <end position="237"/>
    </location>
</feature>
<accession>A0A6A6IMM1</accession>
<evidence type="ECO:0000313" key="3">
    <source>
        <dbReference type="EMBL" id="KAF2250810.1"/>
    </source>
</evidence>
<dbReference type="Proteomes" id="UP000800094">
    <property type="component" value="Unassembled WGS sequence"/>
</dbReference>
<gene>
    <name evidence="3" type="ORF">BU26DRAFT_562775</name>
</gene>
<feature type="compositionally biased region" description="Polar residues" evidence="1">
    <location>
        <begin position="1"/>
        <end position="13"/>
    </location>
</feature>
<reference evidence="3" key="1">
    <citation type="journal article" date="2020" name="Stud. Mycol.">
        <title>101 Dothideomycetes genomes: a test case for predicting lifestyles and emergence of pathogens.</title>
        <authorList>
            <person name="Haridas S."/>
            <person name="Albert R."/>
            <person name="Binder M."/>
            <person name="Bloem J."/>
            <person name="Labutti K."/>
            <person name="Salamov A."/>
            <person name="Andreopoulos B."/>
            <person name="Baker S."/>
            <person name="Barry K."/>
            <person name="Bills G."/>
            <person name="Bluhm B."/>
            <person name="Cannon C."/>
            <person name="Castanera R."/>
            <person name="Culley D."/>
            <person name="Daum C."/>
            <person name="Ezra D."/>
            <person name="Gonzalez J."/>
            <person name="Henrissat B."/>
            <person name="Kuo A."/>
            <person name="Liang C."/>
            <person name="Lipzen A."/>
            <person name="Lutzoni F."/>
            <person name="Magnuson J."/>
            <person name="Mondo S."/>
            <person name="Nolan M."/>
            <person name="Ohm R."/>
            <person name="Pangilinan J."/>
            <person name="Park H.-J."/>
            <person name="Ramirez L."/>
            <person name="Alfaro M."/>
            <person name="Sun H."/>
            <person name="Tritt A."/>
            <person name="Yoshinaga Y."/>
            <person name="Zwiers L.-H."/>
            <person name="Turgeon B."/>
            <person name="Goodwin S."/>
            <person name="Spatafora J."/>
            <person name="Crous P."/>
            <person name="Grigoriev I."/>
        </authorList>
    </citation>
    <scope>NUCLEOTIDE SEQUENCE</scope>
    <source>
        <strain evidence="3">CBS 122368</strain>
    </source>
</reference>
<dbReference type="Pfam" id="PF13640">
    <property type="entry name" value="2OG-FeII_Oxy_3"/>
    <property type="match status" value="1"/>
</dbReference>
<dbReference type="Gene3D" id="2.60.120.620">
    <property type="entry name" value="q2cbj1_9rhob like domain"/>
    <property type="match status" value="1"/>
</dbReference>
<dbReference type="PANTHER" id="PTHR33099">
    <property type="entry name" value="FE2OG DIOXYGENASE DOMAIN-CONTAINING PROTEIN"/>
    <property type="match status" value="1"/>
</dbReference>
<dbReference type="GeneID" id="54586398"/>
<keyword evidence="4" id="KW-1185">Reference proteome</keyword>
<dbReference type="EMBL" id="ML987193">
    <property type="protein sequence ID" value="KAF2250810.1"/>
    <property type="molecule type" value="Genomic_DNA"/>
</dbReference>
<dbReference type="PANTHER" id="PTHR33099:SF7">
    <property type="entry name" value="MYND-TYPE DOMAIN-CONTAINING PROTEIN"/>
    <property type="match status" value="1"/>
</dbReference>
<feature type="region of interest" description="Disordered" evidence="1">
    <location>
        <begin position="935"/>
        <end position="971"/>
    </location>
</feature>
<sequence>MDYHYNTNYTSPSDESDQDLSDASDSYEEGFDFNMRLQQCLDNVQHEGTFSTFHTLKAYTNPALHLNGYGSVGLPLAVRDAEAITRICKQSPFGKGDQTIIDTSVRKTWELDAAEFQCRNPAWTAYLDSLVGQAVKDLGVQVETRAQLYKLLLYEEGAFFKAHKDSEKVPGMFGTLVICLPSEHTGGEVYLVHDKKKRTLETAPSSAFDISMLAWYSDVSHEVRPISSGYRLVLTYNLVQDQGMPKQSAGALDEYHARLERLLKTWNRDYRQFEKFIYPLEHQYTKANLSLASLKGHDAAKGRFLQRLCAKNGFYWLLGRMTKQSEDEDYGEESDSLDLDYTVTPTGMDLNLGLLTVEDVEILADVEDLYGNRDVDSEDEGEYMGNESMPAAYRYHDTVFILMRKESVLRRFRSCETHNVHSLRAFFELLRDDHTPNNETTKLVVDAMRILLTKIVTGLASKANNYDNSYYSYGYLGYGAERERIRADLSRIFSLVASHCYIIGQQDLVREALQRVMQDPSWSSSSELVRIAADCIGREAAIGGADTWSKWLSLPPPRVPTFKYANDMRITFETIRSHVPGSHVLSFNEWTNDRVGEIVRSISDYSKADNAALLELIATMGQAKYFTEILPKLISHPHRAGVIAFLQQLAKSFEEDTTAKKDIVKPTFQALISIDPPLLRLTISDIVRKTSPYRNGIYLGYGIPAPTDMSDVLPEDFLMILKHSLILELNEVAVQLLARGLPDTPDPASIIWDGWKEIFDFVGRLIIVLKDCTDPSVQEAARTWIIPTLQQAALWLARRRPVEPKNWTRKRKDSCNCSPCQELLRFLKNPSQSVARFSYADRTRKHLQNSLEYNDYKFDTERTRIPYTLVVYKTKNEFLRLDARWKSDVAEMRSHLQRLRGNSGNRNVLGEEMARLVDIESLILIRGAQPVQPLQPLQPTSASMQNFGQPASGAVEKRKADIVDLTGDASD</sequence>